<sequence>MKVKVALTGASGNMGSEALRQLLELEDVEFVRILVLGTSAKDRAFGAAAKKNYGDRVQVVEGDLAVKADCRALVEGMDYVFHIGAIIPPLSDHKPKATDLANRVGTMNMVDSCMEQEKRPKFVYTSTVAVYGHRNYLHPWGRVGDPLLPSVYDVYAASKVKAERYVIESGLEWAVIRQTAMLHYNMMKANMSDGLMFHTCVNVPLEWVSSRDSGLLVKRIVERDLEGKADAFWRRCFNIGGGAENRVTGYDTYEILLNTFGIEMEKVMKPGWNSIRNFHGLWFADGPALNDLFDYQHDSFKGFCNEILKRFPIYKAAGIVPSGLISKFAFERLLGTDNSPLEWVKAGDEGRVRAFFGSRDNLECLPDSWEGFPVLAKGEIADGNVDYDAMRDIKNVKKMGYLLSHGYDESKPDSELDLADMRDAAAFRGGECLSESMTKGDLYTPLTWRCHDGHEFVARPYTVLKAGHWCPDCCQPEPWDFDRLSKFMPFFAQVWYDSHAREENTEYFTNGRKALYRRFK</sequence>
<protein>
    <submittedName>
        <fullName evidence="3">NAD(P)-dependent oxidoreductase</fullName>
    </submittedName>
</protein>
<dbReference type="PANTHER" id="PTHR42687">
    <property type="entry name" value="L-THREONINE 3-DEHYDROGENASE"/>
    <property type="match status" value="1"/>
</dbReference>
<reference evidence="3" key="1">
    <citation type="submission" date="2020-10" db="EMBL/GenBank/DDBJ databases">
        <authorList>
            <person name="Gilroy R."/>
        </authorList>
    </citation>
    <scope>NUCLEOTIDE SEQUENCE</scope>
    <source>
        <strain evidence="3">10406</strain>
    </source>
</reference>
<evidence type="ECO:0000313" key="4">
    <source>
        <dbReference type="Proteomes" id="UP000886857"/>
    </source>
</evidence>
<dbReference type="InterPro" id="IPR051225">
    <property type="entry name" value="NAD(P)_epim/dehydratase"/>
</dbReference>
<dbReference type="Pfam" id="PF01073">
    <property type="entry name" value="3Beta_HSD"/>
    <property type="match status" value="1"/>
</dbReference>
<comment type="caution">
    <text evidence="3">The sequence shown here is derived from an EMBL/GenBank/DDBJ whole genome shotgun (WGS) entry which is preliminary data.</text>
</comment>
<dbReference type="GO" id="GO:0008743">
    <property type="term" value="F:L-threonine 3-dehydrogenase activity"/>
    <property type="evidence" value="ECO:0007669"/>
    <property type="project" value="TreeGrafter"/>
</dbReference>
<evidence type="ECO:0000313" key="3">
    <source>
        <dbReference type="EMBL" id="HIU99369.1"/>
    </source>
</evidence>
<proteinExistence type="inferred from homology"/>
<accession>A0A9D1NAD8</accession>
<evidence type="ECO:0000259" key="2">
    <source>
        <dbReference type="Pfam" id="PF01073"/>
    </source>
</evidence>
<dbReference type="Gene3D" id="3.40.50.720">
    <property type="entry name" value="NAD(P)-binding Rossmann-like Domain"/>
    <property type="match status" value="1"/>
</dbReference>
<dbReference type="InterPro" id="IPR002225">
    <property type="entry name" value="3Beta_OHSteriod_DH/Estase"/>
</dbReference>
<feature type="domain" description="3-beta hydroxysteroid dehydrogenase/isomerase" evidence="2">
    <location>
        <begin position="7"/>
        <end position="169"/>
    </location>
</feature>
<comment type="similarity">
    <text evidence="1">Belongs to the NAD(P)-dependent epimerase/dehydratase family.</text>
</comment>
<dbReference type="GO" id="GO:0006694">
    <property type="term" value="P:steroid biosynthetic process"/>
    <property type="evidence" value="ECO:0007669"/>
    <property type="project" value="InterPro"/>
</dbReference>
<dbReference type="PANTHER" id="PTHR42687:SF1">
    <property type="entry name" value="L-THREONINE 3-DEHYDROGENASE, MITOCHONDRIAL"/>
    <property type="match status" value="1"/>
</dbReference>
<dbReference type="InterPro" id="IPR036291">
    <property type="entry name" value="NAD(P)-bd_dom_sf"/>
</dbReference>
<dbReference type="GO" id="GO:0006567">
    <property type="term" value="P:L-threonine catabolic process"/>
    <property type="evidence" value="ECO:0007669"/>
    <property type="project" value="TreeGrafter"/>
</dbReference>
<organism evidence="3 4">
    <name type="scientific">Candidatus Limadaptatus stercoripullorum</name>
    <dbReference type="NCBI Taxonomy" id="2840846"/>
    <lineage>
        <taxon>Bacteria</taxon>
        <taxon>Bacillati</taxon>
        <taxon>Bacillota</taxon>
        <taxon>Clostridia</taxon>
        <taxon>Eubacteriales</taxon>
        <taxon>Candidatus Limadaptatus</taxon>
    </lineage>
</organism>
<name>A0A9D1NAD8_9FIRM</name>
<dbReference type="EMBL" id="DVOE01000088">
    <property type="protein sequence ID" value="HIU99369.1"/>
    <property type="molecule type" value="Genomic_DNA"/>
</dbReference>
<dbReference type="AlphaFoldDB" id="A0A9D1NAD8"/>
<evidence type="ECO:0000256" key="1">
    <source>
        <dbReference type="ARBA" id="ARBA00007637"/>
    </source>
</evidence>
<dbReference type="SUPFAM" id="SSF51735">
    <property type="entry name" value="NAD(P)-binding Rossmann-fold domains"/>
    <property type="match status" value="1"/>
</dbReference>
<reference evidence="3" key="2">
    <citation type="journal article" date="2021" name="PeerJ">
        <title>Extensive microbial diversity within the chicken gut microbiome revealed by metagenomics and culture.</title>
        <authorList>
            <person name="Gilroy R."/>
            <person name="Ravi A."/>
            <person name="Getino M."/>
            <person name="Pursley I."/>
            <person name="Horton D.L."/>
            <person name="Alikhan N.F."/>
            <person name="Baker D."/>
            <person name="Gharbi K."/>
            <person name="Hall N."/>
            <person name="Watson M."/>
            <person name="Adriaenssens E.M."/>
            <person name="Foster-Nyarko E."/>
            <person name="Jarju S."/>
            <person name="Secka A."/>
            <person name="Antonio M."/>
            <person name="Oren A."/>
            <person name="Chaudhuri R.R."/>
            <person name="La Ragione R."/>
            <person name="Hildebrand F."/>
            <person name="Pallen M.J."/>
        </authorList>
    </citation>
    <scope>NUCLEOTIDE SEQUENCE</scope>
    <source>
        <strain evidence="3">10406</strain>
    </source>
</reference>
<gene>
    <name evidence="3" type="ORF">IAC73_05965</name>
</gene>
<dbReference type="Proteomes" id="UP000886857">
    <property type="component" value="Unassembled WGS sequence"/>
</dbReference>